<protein>
    <submittedName>
        <fullName evidence="1">Uncharacterized protein</fullName>
    </submittedName>
</protein>
<organism evidence="1 2">
    <name type="scientific">Eruca vesicaria subsp. sativa</name>
    <name type="common">Garden rocket</name>
    <name type="synonym">Eruca sativa</name>
    <dbReference type="NCBI Taxonomy" id="29727"/>
    <lineage>
        <taxon>Eukaryota</taxon>
        <taxon>Viridiplantae</taxon>
        <taxon>Streptophyta</taxon>
        <taxon>Embryophyta</taxon>
        <taxon>Tracheophyta</taxon>
        <taxon>Spermatophyta</taxon>
        <taxon>Magnoliopsida</taxon>
        <taxon>eudicotyledons</taxon>
        <taxon>Gunneridae</taxon>
        <taxon>Pentapetalae</taxon>
        <taxon>rosids</taxon>
        <taxon>malvids</taxon>
        <taxon>Brassicales</taxon>
        <taxon>Brassicaceae</taxon>
        <taxon>Brassiceae</taxon>
        <taxon>Eruca</taxon>
    </lineage>
</organism>
<dbReference type="AlphaFoldDB" id="A0ABC8KJQ7"/>
<evidence type="ECO:0000313" key="2">
    <source>
        <dbReference type="Proteomes" id="UP001642260"/>
    </source>
</evidence>
<keyword evidence="2" id="KW-1185">Reference proteome</keyword>
<gene>
    <name evidence="1" type="ORF">ERUC_LOCUS24777</name>
</gene>
<sequence length="163" mass="17559">MSVDPRVIVATNTNPRMVGGIEIFRLLSITKDSGLSSTAPLLREIPKVKPLTIAEVNNFATIALSQIWKERPTLYNFTSSRQSFTITRILSELERLLLLGFIDNGGGSIDVGVMTADNPIPPKPESGGNSGERGLISNSAHIGSVLIKSTDTTLKVVKRPCLS</sequence>
<dbReference type="EMBL" id="CAKOAT010257376">
    <property type="protein sequence ID" value="CAH8359021.1"/>
    <property type="molecule type" value="Genomic_DNA"/>
</dbReference>
<proteinExistence type="predicted"/>
<dbReference type="Proteomes" id="UP001642260">
    <property type="component" value="Unassembled WGS sequence"/>
</dbReference>
<comment type="caution">
    <text evidence="1">The sequence shown here is derived from an EMBL/GenBank/DDBJ whole genome shotgun (WGS) entry which is preliminary data.</text>
</comment>
<accession>A0ABC8KJQ7</accession>
<reference evidence="1 2" key="1">
    <citation type="submission" date="2022-03" db="EMBL/GenBank/DDBJ databases">
        <authorList>
            <person name="Macdonald S."/>
            <person name="Ahmed S."/>
            <person name="Newling K."/>
        </authorList>
    </citation>
    <scope>NUCLEOTIDE SEQUENCE [LARGE SCALE GENOMIC DNA]</scope>
</reference>
<name>A0ABC8KJQ7_ERUVS</name>
<evidence type="ECO:0000313" key="1">
    <source>
        <dbReference type="EMBL" id="CAH8359021.1"/>
    </source>
</evidence>